<dbReference type="InterPro" id="IPR001110">
    <property type="entry name" value="UPF0012_CS"/>
</dbReference>
<comment type="similarity">
    <text evidence="1">Belongs to the carbon-nitrogen hydrolase superfamily. NIT1/NIT2 family.</text>
</comment>
<evidence type="ECO:0000256" key="1">
    <source>
        <dbReference type="ARBA" id="ARBA00010613"/>
    </source>
</evidence>
<accession>A0ABV1ISA6</accession>
<evidence type="ECO:0000259" key="2">
    <source>
        <dbReference type="PROSITE" id="PS50263"/>
    </source>
</evidence>
<dbReference type="PANTHER" id="PTHR23088">
    <property type="entry name" value="NITRILASE-RELATED"/>
    <property type="match status" value="1"/>
</dbReference>
<dbReference type="PROSITE" id="PS01227">
    <property type="entry name" value="UPF0012"/>
    <property type="match status" value="1"/>
</dbReference>
<dbReference type="Gene3D" id="3.60.110.10">
    <property type="entry name" value="Carbon-nitrogen hydrolase"/>
    <property type="match status" value="1"/>
</dbReference>
<dbReference type="GO" id="GO:0016787">
    <property type="term" value="F:hydrolase activity"/>
    <property type="evidence" value="ECO:0007669"/>
    <property type="project" value="UniProtKB-KW"/>
</dbReference>
<organism evidence="3 4">
    <name type="scientific">Anaerostipes amylophilus</name>
    <dbReference type="NCBI Taxonomy" id="2981779"/>
    <lineage>
        <taxon>Bacteria</taxon>
        <taxon>Bacillati</taxon>
        <taxon>Bacillota</taxon>
        <taxon>Clostridia</taxon>
        <taxon>Lachnospirales</taxon>
        <taxon>Lachnospiraceae</taxon>
        <taxon>Anaerostipes</taxon>
    </lineage>
</organism>
<name>A0ABV1ISA6_9FIRM</name>
<sequence length="265" mass="31170">MEKIAIAQTTSSGNWSENLRKAEQFIKRAKAEKAKMIVFPEYFMNYYPDADHKYIEKAQTLHGDFVSQMKVFAKEYKMWIIFGMNEKTVDETKNYNTMAVINENGQLIAHYHKTHLFNAYKWQESRDTIEGNRFFEPVQTPIGMLGLGVCYDLRFPEAARYEALKGTQVMIYPSAWVKGENKFIQWESLLRARAIENEMYVLGCCHYSEKHYMGRSTGFGPDGDRLYQGVEREELLFAAIDLEQIKIVRKANPVFENRRRDLYEW</sequence>
<gene>
    <name evidence="3" type="ORF">AAAU51_02775</name>
</gene>
<protein>
    <submittedName>
        <fullName evidence="3">Carbon-nitrogen hydrolase family protein</fullName>
    </submittedName>
</protein>
<comment type="caution">
    <text evidence="3">The sequence shown here is derived from an EMBL/GenBank/DDBJ whole genome shotgun (WGS) entry which is preliminary data.</text>
</comment>
<dbReference type="EMBL" id="JBBNIN010000003">
    <property type="protein sequence ID" value="MEQ2710100.1"/>
    <property type="molecule type" value="Genomic_DNA"/>
</dbReference>
<dbReference type="InterPro" id="IPR036526">
    <property type="entry name" value="C-N_Hydrolase_sf"/>
</dbReference>
<dbReference type="PROSITE" id="PS50263">
    <property type="entry name" value="CN_HYDROLASE"/>
    <property type="match status" value="1"/>
</dbReference>
<dbReference type="InterPro" id="IPR003010">
    <property type="entry name" value="C-N_Hydrolase"/>
</dbReference>
<evidence type="ECO:0000313" key="4">
    <source>
        <dbReference type="Proteomes" id="UP001482154"/>
    </source>
</evidence>
<evidence type="ECO:0000313" key="3">
    <source>
        <dbReference type="EMBL" id="MEQ2710100.1"/>
    </source>
</evidence>
<dbReference type="Proteomes" id="UP001482154">
    <property type="component" value="Unassembled WGS sequence"/>
</dbReference>
<keyword evidence="3" id="KW-0378">Hydrolase</keyword>
<dbReference type="SUPFAM" id="SSF56317">
    <property type="entry name" value="Carbon-nitrogen hydrolase"/>
    <property type="match status" value="1"/>
</dbReference>
<feature type="domain" description="CN hydrolase" evidence="2">
    <location>
        <begin position="1"/>
        <end position="242"/>
    </location>
</feature>
<keyword evidence="4" id="KW-1185">Reference proteome</keyword>
<dbReference type="CDD" id="cd07581">
    <property type="entry name" value="nitrilase_3"/>
    <property type="match status" value="1"/>
</dbReference>
<proteinExistence type="inferred from homology"/>
<dbReference type="RefSeq" id="WP_022374939.1">
    <property type="nucleotide sequence ID" value="NZ_JBBNIN010000003.1"/>
</dbReference>
<dbReference type="PANTHER" id="PTHR23088:SF27">
    <property type="entry name" value="DEAMINATED GLUTATHIONE AMIDASE"/>
    <property type="match status" value="1"/>
</dbReference>
<dbReference type="Pfam" id="PF00795">
    <property type="entry name" value="CN_hydrolase"/>
    <property type="match status" value="1"/>
</dbReference>
<reference evidence="3 4" key="1">
    <citation type="submission" date="2024-04" db="EMBL/GenBank/DDBJ databases">
        <title>Human intestinal bacterial collection.</title>
        <authorList>
            <person name="Pauvert C."/>
            <person name="Hitch T.C.A."/>
            <person name="Clavel T."/>
        </authorList>
    </citation>
    <scope>NUCLEOTIDE SEQUENCE [LARGE SCALE GENOMIC DNA]</scope>
    <source>
        <strain evidence="3 4">CLA-AA-H249</strain>
    </source>
</reference>